<feature type="compositionally biased region" description="Basic and acidic residues" evidence="1">
    <location>
        <begin position="66"/>
        <end position="75"/>
    </location>
</feature>
<dbReference type="AlphaFoldDB" id="A0A9P4PYX9"/>
<name>A0A9P4PYX9_9PEZI</name>
<evidence type="ECO:0000313" key="3">
    <source>
        <dbReference type="Proteomes" id="UP000799441"/>
    </source>
</evidence>
<protein>
    <submittedName>
        <fullName evidence="2">Uncharacterized protein</fullName>
    </submittedName>
</protein>
<evidence type="ECO:0000256" key="1">
    <source>
        <dbReference type="SAM" id="MobiDB-lite"/>
    </source>
</evidence>
<keyword evidence="3" id="KW-1185">Reference proteome</keyword>
<feature type="compositionally biased region" description="Low complexity" evidence="1">
    <location>
        <begin position="77"/>
        <end position="88"/>
    </location>
</feature>
<gene>
    <name evidence="2" type="ORF">K431DRAFT_289495</name>
</gene>
<sequence>MADETKPLVPPSGRKELRPPLPHAATTHGRALMARETTTATNVDSATREMARPNLPARPATSKSVELLRQERKPDQSQISNSSSRPSLLSHVSSFLNSTPKEKTPSPPTFWTDHAHRNALLERWDAVRERDHTREEDPTVLAQLADVKAYMLRNFAELGAGEIVLKYQWMSYVLAKALRAPFCHDSDIVGRWEILAQTGGTRGVWGAW</sequence>
<accession>A0A9P4PYX9</accession>
<dbReference type="OrthoDB" id="3919748at2759"/>
<feature type="compositionally biased region" description="Polar residues" evidence="1">
    <location>
        <begin position="36"/>
        <end position="45"/>
    </location>
</feature>
<feature type="region of interest" description="Disordered" evidence="1">
    <location>
        <begin position="1"/>
        <end position="88"/>
    </location>
</feature>
<organism evidence="2 3">
    <name type="scientific">Polychaeton citri CBS 116435</name>
    <dbReference type="NCBI Taxonomy" id="1314669"/>
    <lineage>
        <taxon>Eukaryota</taxon>
        <taxon>Fungi</taxon>
        <taxon>Dikarya</taxon>
        <taxon>Ascomycota</taxon>
        <taxon>Pezizomycotina</taxon>
        <taxon>Dothideomycetes</taxon>
        <taxon>Dothideomycetidae</taxon>
        <taxon>Capnodiales</taxon>
        <taxon>Capnodiaceae</taxon>
        <taxon>Polychaeton</taxon>
    </lineage>
</organism>
<proteinExistence type="predicted"/>
<dbReference type="Proteomes" id="UP000799441">
    <property type="component" value="Unassembled WGS sequence"/>
</dbReference>
<reference evidence="2" key="1">
    <citation type="journal article" date="2020" name="Stud. Mycol.">
        <title>101 Dothideomycetes genomes: a test case for predicting lifestyles and emergence of pathogens.</title>
        <authorList>
            <person name="Haridas S."/>
            <person name="Albert R."/>
            <person name="Binder M."/>
            <person name="Bloem J."/>
            <person name="Labutti K."/>
            <person name="Salamov A."/>
            <person name="Andreopoulos B."/>
            <person name="Baker S."/>
            <person name="Barry K."/>
            <person name="Bills G."/>
            <person name="Bluhm B."/>
            <person name="Cannon C."/>
            <person name="Castanera R."/>
            <person name="Culley D."/>
            <person name="Daum C."/>
            <person name="Ezra D."/>
            <person name="Gonzalez J."/>
            <person name="Henrissat B."/>
            <person name="Kuo A."/>
            <person name="Liang C."/>
            <person name="Lipzen A."/>
            <person name="Lutzoni F."/>
            <person name="Magnuson J."/>
            <person name="Mondo S."/>
            <person name="Nolan M."/>
            <person name="Ohm R."/>
            <person name="Pangilinan J."/>
            <person name="Park H.-J."/>
            <person name="Ramirez L."/>
            <person name="Alfaro M."/>
            <person name="Sun H."/>
            <person name="Tritt A."/>
            <person name="Yoshinaga Y."/>
            <person name="Zwiers L.-H."/>
            <person name="Turgeon B."/>
            <person name="Goodwin S."/>
            <person name="Spatafora J."/>
            <person name="Crous P."/>
            <person name="Grigoriev I."/>
        </authorList>
    </citation>
    <scope>NUCLEOTIDE SEQUENCE</scope>
    <source>
        <strain evidence="2">CBS 116435</strain>
    </source>
</reference>
<comment type="caution">
    <text evidence="2">The sequence shown here is derived from an EMBL/GenBank/DDBJ whole genome shotgun (WGS) entry which is preliminary data.</text>
</comment>
<dbReference type="EMBL" id="MU003880">
    <property type="protein sequence ID" value="KAF2716348.1"/>
    <property type="molecule type" value="Genomic_DNA"/>
</dbReference>
<evidence type="ECO:0000313" key="2">
    <source>
        <dbReference type="EMBL" id="KAF2716348.1"/>
    </source>
</evidence>